<dbReference type="PANTHER" id="PTHR16155">
    <property type="entry name" value="DED DOMAIN-CONTAINING PROTEIN"/>
    <property type="match status" value="1"/>
</dbReference>
<accession>A0ABX5EU04</accession>
<name>A0ABX5EU04_9BACL</name>
<organism evidence="1 2">
    <name type="scientific">Laceyella sediminis</name>
    <dbReference type="NCBI Taxonomy" id="573074"/>
    <lineage>
        <taxon>Bacteria</taxon>
        <taxon>Bacillati</taxon>
        <taxon>Bacillota</taxon>
        <taxon>Bacilli</taxon>
        <taxon>Bacillales</taxon>
        <taxon>Thermoactinomycetaceae</taxon>
        <taxon>Laceyella</taxon>
    </lineage>
</organism>
<reference evidence="1 2" key="1">
    <citation type="submission" date="2018-03" db="EMBL/GenBank/DDBJ databases">
        <title>Genomic Encyclopedia of Archaeal and Bacterial Type Strains, Phase II (KMG-II): from individual species to whole genera.</title>
        <authorList>
            <person name="Goeker M."/>
        </authorList>
    </citation>
    <scope>NUCLEOTIDE SEQUENCE [LARGE SCALE GENOMIC DNA]</scope>
    <source>
        <strain evidence="1 2">RHA1</strain>
    </source>
</reference>
<gene>
    <name evidence="1" type="ORF">CLV36_101568</name>
</gene>
<dbReference type="EMBL" id="PVTZ01000001">
    <property type="protein sequence ID" value="PRZ17453.1"/>
    <property type="molecule type" value="Genomic_DNA"/>
</dbReference>
<proteinExistence type="predicted"/>
<keyword evidence="2" id="KW-1185">Reference proteome</keyword>
<dbReference type="Proteomes" id="UP000238836">
    <property type="component" value="Unassembled WGS sequence"/>
</dbReference>
<dbReference type="RefSeq" id="WP_106341658.1">
    <property type="nucleotide sequence ID" value="NZ_PVTZ01000001.1"/>
</dbReference>
<dbReference type="PANTHER" id="PTHR16155:SF19">
    <property type="entry name" value="DED DOMAIN-CONTAINING PROTEIN"/>
    <property type="match status" value="1"/>
</dbReference>
<sequence length="123" mass="14644">MDNFTYRSNLAQYSLAFLEDTFSEYGEQPEYIMEILFDLFIRRNNKEMGEEKFARLITEIKDVKWQGDILRKLVHLYLEEPHFPAHLARYYLYMAKNLDEANNAADKAKVKWTPCFITSKDCA</sequence>
<protein>
    <recommendedName>
        <fullName evidence="3">Immunity protein 30 of polymorphic toxin system</fullName>
    </recommendedName>
</protein>
<comment type="caution">
    <text evidence="1">The sequence shown here is derived from an EMBL/GenBank/DDBJ whole genome shotgun (WGS) entry which is preliminary data.</text>
</comment>
<evidence type="ECO:0000313" key="1">
    <source>
        <dbReference type="EMBL" id="PRZ17453.1"/>
    </source>
</evidence>
<evidence type="ECO:0008006" key="3">
    <source>
        <dbReference type="Google" id="ProtNLM"/>
    </source>
</evidence>
<evidence type="ECO:0000313" key="2">
    <source>
        <dbReference type="Proteomes" id="UP000238836"/>
    </source>
</evidence>